<evidence type="ECO:0000256" key="7">
    <source>
        <dbReference type="ARBA" id="ARBA00023170"/>
    </source>
</evidence>
<keyword evidence="5 9" id="KW-0297">G-protein coupled receptor</keyword>
<dbReference type="SUPFAM" id="SSF81321">
    <property type="entry name" value="Family A G protein-coupled receptor-like"/>
    <property type="match status" value="1"/>
</dbReference>
<keyword evidence="8 9" id="KW-0807">Transducer</keyword>
<dbReference type="GO" id="GO:2000252">
    <property type="term" value="P:negative regulation of feeding behavior"/>
    <property type="evidence" value="ECO:0007669"/>
    <property type="project" value="EnsemblMetazoa"/>
</dbReference>
<dbReference type="EMBL" id="CM002912">
    <property type="protein sequence ID" value="KMY97746.1"/>
    <property type="molecule type" value="Genomic_DNA"/>
</dbReference>
<gene>
    <name evidence="12" type="primary">Dsim\GD13194</name>
    <name evidence="12" type="ORF">Dsimw501_GD13194</name>
</gene>
<comment type="similarity">
    <text evidence="2 9">Belongs to the G-protein coupled receptor 1 family.</text>
</comment>
<dbReference type="PRINTS" id="PR01012">
    <property type="entry name" value="NRPEPTIDEYR"/>
</dbReference>
<keyword evidence="3 9" id="KW-0812">Transmembrane</keyword>
<dbReference type="AlphaFoldDB" id="A0A0J9RQV8"/>
<feature type="transmembrane region" description="Helical" evidence="10">
    <location>
        <begin position="283"/>
        <end position="301"/>
    </location>
</feature>
<dbReference type="Proteomes" id="UP000035880">
    <property type="component" value="Chromosome 3L"/>
</dbReference>
<feature type="transmembrane region" description="Helical" evidence="10">
    <location>
        <begin position="152"/>
        <end position="172"/>
    </location>
</feature>
<dbReference type="PROSITE" id="PS50262">
    <property type="entry name" value="G_PROTEIN_RECEP_F1_2"/>
    <property type="match status" value="1"/>
</dbReference>
<dbReference type="GO" id="GO:0007204">
    <property type="term" value="P:positive regulation of cytosolic calcium ion concentration"/>
    <property type="evidence" value="ECO:0007669"/>
    <property type="project" value="EnsemblMetazoa"/>
</dbReference>
<evidence type="ECO:0000256" key="2">
    <source>
        <dbReference type="ARBA" id="ARBA00010663"/>
    </source>
</evidence>
<reference evidence="12" key="2">
    <citation type="submission" date="2014-06" db="EMBL/GenBank/DDBJ databases">
        <authorList>
            <person name="Hu T."/>
            <person name="Eisen M.B."/>
            <person name="Thornton K.R."/>
            <person name="Andolfatto P."/>
        </authorList>
    </citation>
    <scope>NUCLEOTIDE SEQUENCE</scope>
    <source>
        <strain evidence="12">W501</strain>
    </source>
</reference>
<dbReference type="Gene3D" id="1.20.1070.10">
    <property type="entry name" value="Rhodopsin 7-helix transmembrane proteins"/>
    <property type="match status" value="1"/>
</dbReference>
<evidence type="ECO:0000259" key="11">
    <source>
        <dbReference type="PROSITE" id="PS50262"/>
    </source>
</evidence>
<evidence type="ECO:0000313" key="13">
    <source>
        <dbReference type="EMBL" id="KMY97746.1"/>
    </source>
</evidence>
<dbReference type="InterPro" id="IPR000276">
    <property type="entry name" value="GPCR_Rhodpsn"/>
</dbReference>
<name>A0A0J9RQV8_DROSI</name>
<proteinExistence type="inferred from homology"/>
<dbReference type="PANTHER" id="PTHR45695:SF9">
    <property type="entry name" value="LEUCOKININ RECEPTOR"/>
    <property type="match status" value="1"/>
</dbReference>
<evidence type="ECO:0000256" key="8">
    <source>
        <dbReference type="ARBA" id="ARBA00023224"/>
    </source>
</evidence>
<evidence type="ECO:0000256" key="9">
    <source>
        <dbReference type="RuleBase" id="RU000688"/>
    </source>
</evidence>
<dbReference type="OrthoDB" id="9445642at2759"/>
<dbReference type="Bgee" id="FBgn0184915">
    <property type="expression patterns" value="Expressed in adult organism and 1 other cell type or tissue"/>
</dbReference>
<dbReference type="GO" id="GO:0004983">
    <property type="term" value="F:neuropeptide Y receptor activity"/>
    <property type="evidence" value="ECO:0007669"/>
    <property type="project" value="InterPro"/>
</dbReference>
<dbReference type="GO" id="GO:0016323">
    <property type="term" value="C:basolateral plasma membrane"/>
    <property type="evidence" value="ECO:0007669"/>
    <property type="project" value="EnsemblMetazoa"/>
</dbReference>
<evidence type="ECO:0000256" key="10">
    <source>
        <dbReference type="SAM" id="Phobius"/>
    </source>
</evidence>
<reference evidence="12" key="1">
    <citation type="journal article" date="2013" name="Genome Res.">
        <title>A second-generation assembly of the Drosophila simulans genome provides new insights into patterns of lineage-specific divergence.</title>
        <authorList>
            <person name="Hu T.T."/>
            <person name="Eisen M.B."/>
            <person name="Thornton K.R."/>
            <person name="Andolfatto P."/>
        </authorList>
    </citation>
    <scope>NUCLEOTIDE SEQUENCE [LARGE SCALE GENOMIC DNA]</scope>
    <source>
        <strain evidence="12">W501</strain>
    </source>
</reference>
<accession>A0A0J9RQV8</accession>
<feature type="transmembrane region" description="Helical" evidence="10">
    <location>
        <begin position="34"/>
        <end position="61"/>
    </location>
</feature>
<protein>
    <submittedName>
        <fullName evidence="12">Uncharacterized protein, isoform B</fullName>
    </submittedName>
    <submittedName>
        <fullName evidence="13">Uncharacterized protein, isoform D</fullName>
    </submittedName>
</protein>
<evidence type="ECO:0000256" key="1">
    <source>
        <dbReference type="ARBA" id="ARBA00004141"/>
    </source>
</evidence>
<dbReference type="PANTHER" id="PTHR45695">
    <property type="entry name" value="LEUCOKININ RECEPTOR-RELATED"/>
    <property type="match status" value="1"/>
</dbReference>
<evidence type="ECO:0000256" key="6">
    <source>
        <dbReference type="ARBA" id="ARBA00023136"/>
    </source>
</evidence>
<feature type="transmembrane region" description="Helical" evidence="10">
    <location>
        <begin position="321"/>
        <end position="345"/>
    </location>
</feature>
<dbReference type="PROSITE" id="PS00237">
    <property type="entry name" value="G_PROTEIN_RECEP_F1_1"/>
    <property type="match status" value="1"/>
</dbReference>
<feature type="transmembrane region" description="Helical" evidence="10">
    <location>
        <begin position="73"/>
        <end position="93"/>
    </location>
</feature>
<keyword evidence="6 10" id="KW-0472">Membrane</keyword>
<dbReference type="EMBL" id="CM002912">
    <property type="protein sequence ID" value="KMY97744.1"/>
    <property type="molecule type" value="Genomic_DNA"/>
</dbReference>
<keyword evidence="4 10" id="KW-1133">Transmembrane helix</keyword>
<dbReference type="PRINTS" id="PR00237">
    <property type="entry name" value="GPCRRHODOPSN"/>
</dbReference>
<reference evidence="12" key="3">
    <citation type="submission" date="2015-04" db="EMBL/GenBank/DDBJ databases">
        <authorList>
            <consortium name="FlyBase"/>
        </authorList>
    </citation>
    <scope>NUCLEOTIDE SEQUENCE</scope>
    <source>
        <strain evidence="12">W501</strain>
    </source>
</reference>
<dbReference type="Pfam" id="PF00001">
    <property type="entry name" value="7tm_1"/>
    <property type="match status" value="1"/>
</dbReference>
<evidence type="ECO:0000256" key="4">
    <source>
        <dbReference type="ARBA" id="ARBA00022989"/>
    </source>
</evidence>
<dbReference type="GO" id="GO:0042071">
    <property type="term" value="F:leucokinin receptor activity"/>
    <property type="evidence" value="ECO:0007669"/>
    <property type="project" value="EnsemblMetazoa"/>
</dbReference>
<evidence type="ECO:0000256" key="5">
    <source>
        <dbReference type="ARBA" id="ARBA00023040"/>
    </source>
</evidence>
<feature type="domain" description="G-protein coupled receptors family 1 profile" evidence="11">
    <location>
        <begin position="52"/>
        <end position="342"/>
    </location>
</feature>
<organism evidence="12">
    <name type="scientific">Drosophila simulans</name>
    <name type="common">Fruit fly</name>
    <dbReference type="NCBI Taxonomy" id="7240"/>
    <lineage>
        <taxon>Eukaryota</taxon>
        <taxon>Metazoa</taxon>
        <taxon>Ecdysozoa</taxon>
        <taxon>Arthropoda</taxon>
        <taxon>Hexapoda</taxon>
        <taxon>Insecta</taxon>
        <taxon>Pterygota</taxon>
        <taxon>Neoptera</taxon>
        <taxon>Endopterygota</taxon>
        <taxon>Diptera</taxon>
        <taxon>Brachycera</taxon>
        <taxon>Muscomorpha</taxon>
        <taxon>Ephydroidea</taxon>
        <taxon>Drosophilidae</taxon>
        <taxon>Drosophila</taxon>
        <taxon>Sophophora</taxon>
    </lineage>
</organism>
<dbReference type="CDD" id="cd15393">
    <property type="entry name" value="7tmA_leucokinin-like"/>
    <property type="match status" value="1"/>
</dbReference>
<sequence length="566" mass="63660">MAMDLIEQESRLEFLPGAEEEAEFERLYAAPAEIVALLSIFYGGISIVAVIGNTLVIWVVATTRQMRTVTNMYIANLAFADVIIGLFCIPFQFQAALLQSWNLPWFMCSFCPFVQALSVNVSVFTLTAIAIDRHRAIINPLRARPTKFVSKFIIGGIWMLALLFAVPFAIAFRVEELTERFRENNETYNVTRPFCMNKNLSDDQLQSFRYTLVFVQYLVPFCVISFVYIQMAVRLWGTRAPGNAQDSRDITLLKNKKKVSFARRCGMQIGTGFNFLFLRRLQVIKMLIIVVIIFGLCWLPLQLYNILYVTIPEINDYHFISIVWFCCDWLAMSNSCYNPFIYGIYNEKFKREFNKRFAACFCKFKTSMDAHERTFSMHTRASSIRSTYANSSMRIRSNLFGPARGGVNNGKSGLHMPRVHGSGANSGIYNGSSGQNNNVNGHHHQHQSVVTFAATPGVSAPGVGVAMPPWRRNNFKPLHPNVIECEDDMALMELPSTTPPSEELASGAGVQLALLSRESSSCICEQEFGSQTECDGTCILSEVSRVHLPGSQAKEKDAGKSLWQPL</sequence>
<evidence type="ECO:0000256" key="3">
    <source>
        <dbReference type="ARBA" id="ARBA00022692"/>
    </source>
</evidence>
<evidence type="ECO:0000313" key="12">
    <source>
        <dbReference type="EMBL" id="KMY97744.1"/>
    </source>
</evidence>
<keyword evidence="7 9" id="KW-0675">Receptor</keyword>
<feature type="transmembrane region" description="Helical" evidence="10">
    <location>
        <begin position="113"/>
        <end position="131"/>
    </location>
</feature>
<dbReference type="InterPro" id="IPR000611">
    <property type="entry name" value="NPY_rcpt"/>
</dbReference>
<feature type="transmembrane region" description="Helical" evidence="10">
    <location>
        <begin position="208"/>
        <end position="229"/>
    </location>
</feature>
<comment type="subcellular location">
    <subcellularLocation>
        <location evidence="1">Membrane</location>
        <topology evidence="1">Multi-pass membrane protein</topology>
    </subcellularLocation>
</comment>
<dbReference type="InterPro" id="IPR017452">
    <property type="entry name" value="GPCR_Rhodpsn_7TM"/>
</dbReference>